<organism evidence="6 7">
    <name type="scientific">Rhodocytophaga aerolata</name>
    <dbReference type="NCBI Taxonomy" id="455078"/>
    <lineage>
        <taxon>Bacteria</taxon>
        <taxon>Pseudomonadati</taxon>
        <taxon>Bacteroidota</taxon>
        <taxon>Cytophagia</taxon>
        <taxon>Cytophagales</taxon>
        <taxon>Rhodocytophagaceae</taxon>
        <taxon>Rhodocytophaga</taxon>
    </lineage>
</organism>
<comment type="similarity">
    <text evidence="1">Belongs to the membrane fusion protein (MFP) (TC 8.A.1) family.</text>
</comment>
<dbReference type="InterPro" id="IPR058647">
    <property type="entry name" value="BSH_CzcB-like"/>
</dbReference>
<evidence type="ECO:0000313" key="6">
    <source>
        <dbReference type="EMBL" id="MDO1446224.1"/>
    </source>
</evidence>
<name>A0ABT8R2R8_9BACT</name>
<feature type="coiled-coil region" evidence="2">
    <location>
        <begin position="95"/>
        <end position="122"/>
    </location>
</feature>
<accession>A0ABT8R2R8</accession>
<evidence type="ECO:0000313" key="7">
    <source>
        <dbReference type="Proteomes" id="UP001168528"/>
    </source>
</evidence>
<dbReference type="InterPro" id="IPR058792">
    <property type="entry name" value="Beta-barrel_RND_2"/>
</dbReference>
<feature type="domain" description="CusB-like beta-barrel" evidence="3">
    <location>
        <begin position="201"/>
        <end position="268"/>
    </location>
</feature>
<keyword evidence="7" id="KW-1185">Reference proteome</keyword>
<evidence type="ECO:0000256" key="1">
    <source>
        <dbReference type="ARBA" id="ARBA00009477"/>
    </source>
</evidence>
<reference evidence="6" key="1">
    <citation type="submission" date="2023-07" db="EMBL/GenBank/DDBJ databases">
        <title>The genome sequence of Rhodocytophaga aerolata KACC 12507.</title>
        <authorList>
            <person name="Zhang X."/>
        </authorList>
    </citation>
    <scope>NUCLEOTIDE SEQUENCE</scope>
    <source>
        <strain evidence="6">KACC 12507</strain>
    </source>
</reference>
<dbReference type="RefSeq" id="WP_302037024.1">
    <property type="nucleotide sequence ID" value="NZ_JAUKPO010000003.1"/>
</dbReference>
<gene>
    <name evidence="6" type="ORF">Q0590_08175</name>
</gene>
<dbReference type="SUPFAM" id="SSF111369">
    <property type="entry name" value="HlyD-like secretion proteins"/>
    <property type="match status" value="1"/>
</dbReference>
<dbReference type="InterPro" id="IPR006143">
    <property type="entry name" value="RND_pump_MFP"/>
</dbReference>
<evidence type="ECO:0000259" key="4">
    <source>
        <dbReference type="Pfam" id="PF25967"/>
    </source>
</evidence>
<dbReference type="Gene3D" id="2.40.420.20">
    <property type="match status" value="1"/>
</dbReference>
<evidence type="ECO:0000259" key="3">
    <source>
        <dbReference type="Pfam" id="PF25954"/>
    </source>
</evidence>
<sequence>MKNTANIFYMGIWVLGIYACSPNQAKENTITEEKVPVKTQQVHAQTITQPISTSGLLASKQEVKLSFKTGGIIQSIAVDEGQTVKKGQVLASLNLTEINAQVSQAEQAFDKAQRDLNRAQNLYADSAATKEQVQNATTGLEVASATLQSARFNRQYSTIYAPENGQILKRYAESGELLSPGSPVFVFASASKEQWILRTGVSDRDMVRITLGDKATVQFDAYPGTDFPATVTEIAQMADASKGTFEVELTVDPQGKKLATGMVAKVQILPSQKVAAVIVPIEALIEADGEKGFVYVLSDDKQTVTKTAVTLAGIYDNQVGISSGLEENTTIVTEGNNYLTESSKVKVITQPTAVSQVK</sequence>
<feature type="domain" description="CzcB-like barrel-sandwich hybrid" evidence="5">
    <location>
        <begin position="65"/>
        <end position="188"/>
    </location>
</feature>
<evidence type="ECO:0000256" key="2">
    <source>
        <dbReference type="SAM" id="Coils"/>
    </source>
</evidence>
<feature type="domain" description="Multidrug resistance protein MdtA-like C-terminal permuted SH3" evidence="4">
    <location>
        <begin position="276"/>
        <end position="336"/>
    </location>
</feature>
<protein>
    <submittedName>
        <fullName evidence="6">Efflux RND transporter periplasmic adaptor subunit</fullName>
    </submittedName>
</protein>
<keyword evidence="2" id="KW-0175">Coiled coil</keyword>
<dbReference type="Pfam" id="PF25973">
    <property type="entry name" value="BSH_CzcB"/>
    <property type="match status" value="1"/>
</dbReference>
<dbReference type="Pfam" id="PF25967">
    <property type="entry name" value="RND-MFP_C"/>
    <property type="match status" value="1"/>
</dbReference>
<dbReference type="EMBL" id="JAUKPO010000003">
    <property type="protein sequence ID" value="MDO1446224.1"/>
    <property type="molecule type" value="Genomic_DNA"/>
</dbReference>
<dbReference type="Gene3D" id="2.40.50.100">
    <property type="match status" value="1"/>
</dbReference>
<dbReference type="PROSITE" id="PS51257">
    <property type="entry name" value="PROKAR_LIPOPROTEIN"/>
    <property type="match status" value="1"/>
</dbReference>
<comment type="caution">
    <text evidence="6">The sequence shown here is derived from an EMBL/GenBank/DDBJ whole genome shotgun (WGS) entry which is preliminary data.</text>
</comment>
<dbReference type="Gene3D" id="2.40.30.170">
    <property type="match status" value="1"/>
</dbReference>
<dbReference type="InterPro" id="IPR058627">
    <property type="entry name" value="MdtA-like_C"/>
</dbReference>
<proteinExistence type="inferred from homology"/>
<dbReference type="Pfam" id="PF25954">
    <property type="entry name" value="Beta-barrel_RND_2"/>
    <property type="match status" value="1"/>
</dbReference>
<dbReference type="Proteomes" id="UP001168528">
    <property type="component" value="Unassembled WGS sequence"/>
</dbReference>
<dbReference type="Gene3D" id="1.10.287.470">
    <property type="entry name" value="Helix hairpin bin"/>
    <property type="match status" value="1"/>
</dbReference>
<dbReference type="NCBIfam" id="TIGR01730">
    <property type="entry name" value="RND_mfp"/>
    <property type="match status" value="1"/>
</dbReference>
<dbReference type="PANTHER" id="PTHR30469:SF20">
    <property type="entry name" value="EFFLUX RND TRANSPORTER PERIPLASMIC ADAPTOR SUBUNIT"/>
    <property type="match status" value="1"/>
</dbReference>
<evidence type="ECO:0000259" key="5">
    <source>
        <dbReference type="Pfam" id="PF25973"/>
    </source>
</evidence>
<dbReference type="PANTHER" id="PTHR30469">
    <property type="entry name" value="MULTIDRUG RESISTANCE PROTEIN MDTA"/>
    <property type="match status" value="1"/>
</dbReference>